<dbReference type="EMBL" id="JAWNFY010000013">
    <property type="protein sequence ID" value="MDY5146485.1"/>
    <property type="molecule type" value="Genomic_DNA"/>
</dbReference>
<evidence type="ECO:0000256" key="7">
    <source>
        <dbReference type="ARBA" id="ARBA00022840"/>
    </source>
</evidence>
<keyword evidence="9" id="KW-0413">Isomerase</keyword>
<keyword evidence="6 12" id="KW-0347">Helicase</keyword>
<dbReference type="Proteomes" id="UP001284901">
    <property type="component" value="Unassembled WGS sequence"/>
</dbReference>
<evidence type="ECO:0000259" key="14">
    <source>
        <dbReference type="PROSITE" id="PS51199"/>
    </source>
</evidence>
<evidence type="ECO:0000256" key="1">
    <source>
        <dbReference type="ARBA" id="ARBA00008428"/>
    </source>
</evidence>
<dbReference type="GO" id="GO:0006269">
    <property type="term" value="P:DNA replication, synthesis of primer"/>
    <property type="evidence" value="ECO:0007669"/>
    <property type="project" value="UniProtKB-UniRule"/>
</dbReference>
<gene>
    <name evidence="15" type="primary">dnaB</name>
    <name evidence="15" type="ORF">R6G74_06890</name>
    <name evidence="16" type="ORF">R6P33_05530</name>
</gene>
<dbReference type="RefSeq" id="WP_087070178.1">
    <property type="nucleotide sequence ID" value="NZ_CAUPFC010000013.1"/>
</dbReference>
<dbReference type="Pfam" id="PF00772">
    <property type="entry name" value="DnaB"/>
    <property type="match status" value="1"/>
</dbReference>
<keyword evidence="4 12" id="KW-0547">Nucleotide-binding</keyword>
<protein>
    <recommendedName>
        <fullName evidence="11 12">Replicative DNA helicase</fullName>
        <ecNumber evidence="11 12">5.6.2.3</ecNumber>
    </recommendedName>
</protein>
<evidence type="ECO:0000256" key="8">
    <source>
        <dbReference type="ARBA" id="ARBA00023125"/>
    </source>
</evidence>
<evidence type="ECO:0000256" key="4">
    <source>
        <dbReference type="ARBA" id="ARBA00022741"/>
    </source>
</evidence>
<comment type="similarity">
    <text evidence="1 12">Belongs to the helicase family. DnaB subfamily.</text>
</comment>
<reference evidence="15 17" key="1">
    <citation type="submission" date="2023-10" db="EMBL/GenBank/DDBJ databases">
        <title>Whole Genome based description of the genera Actinobaculum and Actinotignum reveals a complex phylogenetic relationship within the species included in the genus Actinotignum.</title>
        <authorList>
            <person name="Jensen C.S."/>
            <person name="Dargis R."/>
            <person name="Kemp M."/>
            <person name="Christensen J.J."/>
        </authorList>
    </citation>
    <scope>NUCLEOTIDE SEQUENCE</scope>
    <source>
        <strain evidence="16 17">SLA_B089</strain>
        <strain evidence="15">SLA_B245</strain>
    </source>
</reference>
<organism evidence="15 18">
    <name type="scientific">Actinotignum timonense</name>
    <dbReference type="NCBI Taxonomy" id="1870995"/>
    <lineage>
        <taxon>Bacteria</taxon>
        <taxon>Bacillati</taxon>
        <taxon>Actinomycetota</taxon>
        <taxon>Actinomycetes</taxon>
        <taxon>Actinomycetales</taxon>
        <taxon>Actinomycetaceae</taxon>
        <taxon>Actinotignum</taxon>
    </lineage>
</organism>
<evidence type="ECO:0000256" key="10">
    <source>
        <dbReference type="ARBA" id="ARBA00048954"/>
    </source>
</evidence>
<dbReference type="SUPFAM" id="SSF48024">
    <property type="entry name" value="N-terminal domain of DnaB helicase"/>
    <property type="match status" value="1"/>
</dbReference>
<evidence type="ECO:0000313" key="15">
    <source>
        <dbReference type="EMBL" id="MDY5141034.1"/>
    </source>
</evidence>
<dbReference type="InterPro" id="IPR007694">
    <property type="entry name" value="DNA_helicase_DnaB-like_C"/>
</dbReference>
<evidence type="ECO:0000256" key="5">
    <source>
        <dbReference type="ARBA" id="ARBA00022801"/>
    </source>
</evidence>
<dbReference type="InterPro" id="IPR016136">
    <property type="entry name" value="DNA_helicase_N/primase_C"/>
</dbReference>
<comment type="function">
    <text evidence="12">The main replicative DNA helicase, it participates in initiation and elongation during chromosome replication. Travels ahead of the DNA replisome, separating dsDNA into templates for DNA synthesis. A processive ATP-dependent 5'-3' DNA helicase it has DNA-dependent ATPase activity.</text>
</comment>
<keyword evidence="7 12" id="KW-0067">ATP-binding</keyword>
<dbReference type="GO" id="GO:0005524">
    <property type="term" value="F:ATP binding"/>
    <property type="evidence" value="ECO:0007669"/>
    <property type="project" value="UniProtKB-UniRule"/>
</dbReference>
<comment type="caution">
    <text evidence="15">The sequence shown here is derived from an EMBL/GenBank/DDBJ whole genome shotgun (WGS) entry which is preliminary data.</text>
</comment>
<evidence type="ECO:0000313" key="16">
    <source>
        <dbReference type="EMBL" id="MDY5146485.1"/>
    </source>
</evidence>
<evidence type="ECO:0000256" key="2">
    <source>
        <dbReference type="ARBA" id="ARBA00022515"/>
    </source>
</evidence>
<accession>A0AAW9HDJ7</accession>
<dbReference type="EMBL" id="JAWNFV010000014">
    <property type="protein sequence ID" value="MDY5141034.1"/>
    <property type="molecule type" value="Genomic_DNA"/>
</dbReference>
<keyword evidence="8 12" id="KW-0238">DNA-binding</keyword>
<dbReference type="GO" id="GO:0005829">
    <property type="term" value="C:cytosol"/>
    <property type="evidence" value="ECO:0007669"/>
    <property type="project" value="TreeGrafter"/>
</dbReference>
<evidence type="ECO:0000313" key="18">
    <source>
        <dbReference type="Proteomes" id="UP001288320"/>
    </source>
</evidence>
<dbReference type="PROSITE" id="PS51199">
    <property type="entry name" value="SF4_HELICASE"/>
    <property type="match status" value="1"/>
</dbReference>
<keyword evidence="3 12" id="KW-0235">DNA replication</keyword>
<dbReference type="Pfam" id="PF03796">
    <property type="entry name" value="DnaB_C"/>
    <property type="match status" value="1"/>
</dbReference>
<dbReference type="InterPro" id="IPR007692">
    <property type="entry name" value="DNA_helicase_DnaB"/>
</dbReference>
<dbReference type="AlphaFoldDB" id="A0AAW9HDJ7"/>
<keyword evidence="17" id="KW-1185">Reference proteome</keyword>
<evidence type="ECO:0000256" key="3">
    <source>
        <dbReference type="ARBA" id="ARBA00022705"/>
    </source>
</evidence>
<keyword evidence="2 12" id="KW-0639">Primosome</keyword>
<dbReference type="Gene3D" id="1.10.860.10">
    <property type="entry name" value="DNAb Helicase, Chain A"/>
    <property type="match status" value="1"/>
</dbReference>
<dbReference type="GeneID" id="92813231"/>
<evidence type="ECO:0000256" key="12">
    <source>
        <dbReference type="RuleBase" id="RU362085"/>
    </source>
</evidence>
<name>A0AAW9HDJ7_9ACTO</name>
<evidence type="ECO:0000313" key="17">
    <source>
        <dbReference type="Proteomes" id="UP001284901"/>
    </source>
</evidence>
<dbReference type="GO" id="GO:0003677">
    <property type="term" value="F:DNA binding"/>
    <property type="evidence" value="ECO:0007669"/>
    <property type="project" value="UniProtKB-UniRule"/>
</dbReference>
<dbReference type="InterPro" id="IPR007693">
    <property type="entry name" value="DNA_helicase_DnaB-like_N"/>
</dbReference>
<sequence>MSVVNNGAKMQGSSFERTPPQNLSAEQSVLGGMLLSKDAIADVVTVLTADDFYHPSNATVFTVILELFGRGEPADAITVGAELKKRGDLERIGGLPYLHTLVASVPTAANAGYYANIVREQSQLRGLVEVGTRIAQLGYTTDGADVMGLINMAQSEVFSLGQSREATDYATMAEIVPGLLDELEKNAERAGKLEGVATGFIDLDAKLNGLRAGQMIIVAARPGAGKSTLAMDFCRQAAIHDQQPVVYFSLEMNRTELSMRLLAAEAGVFQDRMIKGEMTQQDWDRVAGAVERISTAPLIVDDSPNLTLPEIRAKSRRLKQQHDIQMIVIDYLQLLASAGKVPESRQQEVSEFSRSIKLLAKELEIPIIAVAQLNRDSEKRNDKRPQVADLRESGSLEQDADVVLLIHRDDMYHQDSEKAGLAEVIIGKQRSGPTGTVEVAFQGHYARFANLADNN</sequence>
<feature type="domain" description="SF4 helicase" evidence="14">
    <location>
        <begin position="189"/>
        <end position="455"/>
    </location>
</feature>
<dbReference type="PANTHER" id="PTHR30153">
    <property type="entry name" value="REPLICATIVE DNA HELICASE DNAB"/>
    <property type="match status" value="1"/>
</dbReference>
<dbReference type="GO" id="GO:0016787">
    <property type="term" value="F:hydrolase activity"/>
    <property type="evidence" value="ECO:0007669"/>
    <property type="project" value="UniProtKB-KW"/>
</dbReference>
<dbReference type="SMART" id="SM00382">
    <property type="entry name" value="AAA"/>
    <property type="match status" value="1"/>
</dbReference>
<dbReference type="SUPFAM" id="SSF52540">
    <property type="entry name" value="P-loop containing nucleoside triphosphate hydrolases"/>
    <property type="match status" value="1"/>
</dbReference>
<dbReference type="GO" id="GO:1990077">
    <property type="term" value="C:primosome complex"/>
    <property type="evidence" value="ECO:0007669"/>
    <property type="project" value="UniProtKB-UniRule"/>
</dbReference>
<evidence type="ECO:0000256" key="6">
    <source>
        <dbReference type="ARBA" id="ARBA00022806"/>
    </source>
</evidence>
<evidence type="ECO:0000256" key="9">
    <source>
        <dbReference type="ARBA" id="ARBA00023235"/>
    </source>
</evidence>
<dbReference type="FunFam" id="1.10.860.10:FF:000001">
    <property type="entry name" value="Replicative DNA helicase"/>
    <property type="match status" value="1"/>
</dbReference>
<evidence type="ECO:0000256" key="13">
    <source>
        <dbReference type="SAM" id="MobiDB-lite"/>
    </source>
</evidence>
<comment type="catalytic activity">
    <reaction evidence="10 12">
        <text>ATP + H2O = ADP + phosphate + H(+)</text>
        <dbReference type="Rhea" id="RHEA:13065"/>
        <dbReference type="ChEBI" id="CHEBI:15377"/>
        <dbReference type="ChEBI" id="CHEBI:15378"/>
        <dbReference type="ChEBI" id="CHEBI:30616"/>
        <dbReference type="ChEBI" id="CHEBI:43474"/>
        <dbReference type="ChEBI" id="CHEBI:456216"/>
        <dbReference type="EC" id="5.6.2.3"/>
    </reaction>
</comment>
<dbReference type="InterPro" id="IPR036185">
    <property type="entry name" value="DNA_heli_DnaB-like_N_sf"/>
</dbReference>
<dbReference type="Proteomes" id="UP001288320">
    <property type="component" value="Unassembled WGS sequence"/>
</dbReference>
<feature type="compositionally biased region" description="Polar residues" evidence="13">
    <location>
        <begin position="11"/>
        <end position="22"/>
    </location>
</feature>
<dbReference type="CDD" id="cd00984">
    <property type="entry name" value="DnaB_C"/>
    <property type="match status" value="1"/>
</dbReference>
<keyword evidence="5 12" id="KW-0378">Hydrolase</keyword>
<dbReference type="Gene3D" id="3.40.50.300">
    <property type="entry name" value="P-loop containing nucleotide triphosphate hydrolases"/>
    <property type="match status" value="1"/>
</dbReference>
<dbReference type="FunFam" id="3.40.50.300:FF:000351">
    <property type="entry name" value="Replicative DNA helicase"/>
    <property type="match status" value="1"/>
</dbReference>
<dbReference type="NCBIfam" id="TIGR00665">
    <property type="entry name" value="DnaB"/>
    <property type="match status" value="1"/>
</dbReference>
<dbReference type="GO" id="GO:0043139">
    <property type="term" value="F:5'-3' DNA helicase activity"/>
    <property type="evidence" value="ECO:0007669"/>
    <property type="project" value="UniProtKB-EC"/>
</dbReference>
<dbReference type="InterPro" id="IPR027417">
    <property type="entry name" value="P-loop_NTPase"/>
</dbReference>
<evidence type="ECO:0000256" key="11">
    <source>
        <dbReference type="NCBIfam" id="TIGR00665"/>
    </source>
</evidence>
<dbReference type="PANTHER" id="PTHR30153:SF2">
    <property type="entry name" value="REPLICATIVE DNA HELICASE"/>
    <property type="match status" value="1"/>
</dbReference>
<dbReference type="InterPro" id="IPR003593">
    <property type="entry name" value="AAA+_ATPase"/>
</dbReference>
<proteinExistence type="inferred from homology"/>
<feature type="region of interest" description="Disordered" evidence="13">
    <location>
        <begin position="1"/>
        <end position="22"/>
    </location>
</feature>
<dbReference type="EC" id="5.6.2.3" evidence="11 12"/>